<accession>A0A8J6JAX8</accession>
<gene>
    <name evidence="1" type="ORF">H8S11_09885</name>
</gene>
<evidence type="ECO:0008006" key="3">
    <source>
        <dbReference type="Google" id="ProtNLM"/>
    </source>
</evidence>
<protein>
    <recommendedName>
        <fullName evidence="3">Cthe-2314-like HEPN domain-containing protein</fullName>
    </recommendedName>
</protein>
<dbReference type="RefSeq" id="WP_186853008.1">
    <property type="nucleotide sequence ID" value="NZ_JACOPO010000006.1"/>
</dbReference>
<dbReference type="AlphaFoldDB" id="A0A8J6JAX8"/>
<proteinExistence type="predicted"/>
<dbReference type="EMBL" id="JACOPO010000006">
    <property type="protein sequence ID" value="MBC5723122.1"/>
    <property type="molecule type" value="Genomic_DNA"/>
</dbReference>
<evidence type="ECO:0000313" key="2">
    <source>
        <dbReference type="Proteomes" id="UP000628736"/>
    </source>
</evidence>
<dbReference type="Proteomes" id="UP000628736">
    <property type="component" value="Unassembled WGS sequence"/>
</dbReference>
<sequence>MRSETAEIFQNLVKSVQYDENAFTVWYGNEKILVGAFIHDQPEIQRFFDYATIYHTLLDLDRKIKTSFQMAIEFAEDADFDHWNPISPPSERESTAIYYLENAIFRTMVLWDLLAQFFNLKEKIDKPFDKVYSAQIFHDAQQGKRPNPFAKEVYAYMTQEDSSETEPWEGNHGYVREFRDKMIHRSTPTLSSISNFSFELRMPVAYTLKRTIEDYIQVSYFLHEIITNILQDYEMLNI</sequence>
<keyword evidence="2" id="KW-1185">Reference proteome</keyword>
<name>A0A8J6JAX8_9FIRM</name>
<comment type="caution">
    <text evidence="1">The sequence shown here is derived from an EMBL/GenBank/DDBJ whole genome shotgun (WGS) entry which is preliminary data.</text>
</comment>
<organism evidence="1 2">
    <name type="scientific">Flintibacter hominis</name>
    <dbReference type="NCBI Taxonomy" id="2763048"/>
    <lineage>
        <taxon>Bacteria</taxon>
        <taxon>Bacillati</taxon>
        <taxon>Bacillota</taxon>
        <taxon>Clostridia</taxon>
        <taxon>Eubacteriales</taxon>
        <taxon>Flintibacter</taxon>
    </lineage>
</organism>
<evidence type="ECO:0000313" key="1">
    <source>
        <dbReference type="EMBL" id="MBC5723122.1"/>
    </source>
</evidence>
<reference evidence="1" key="1">
    <citation type="submission" date="2020-08" db="EMBL/GenBank/DDBJ databases">
        <title>Genome public.</title>
        <authorList>
            <person name="Liu C."/>
            <person name="Sun Q."/>
        </authorList>
    </citation>
    <scope>NUCLEOTIDE SEQUENCE</scope>
    <source>
        <strain evidence="1">NSJ-23</strain>
    </source>
</reference>